<feature type="transmembrane region" description="Helical" evidence="1">
    <location>
        <begin position="6"/>
        <end position="24"/>
    </location>
</feature>
<proteinExistence type="predicted"/>
<comment type="caution">
    <text evidence="2">The sequence shown here is derived from an EMBL/GenBank/DDBJ whole genome shotgun (WGS) entry which is preliminary data.</text>
</comment>
<accession>A0A0F8XHK0</accession>
<evidence type="ECO:0000313" key="2">
    <source>
        <dbReference type="EMBL" id="KKK68353.1"/>
    </source>
</evidence>
<sequence>PTVAPIAVVAAPIIGAGILLRSVNKLSMVGQSKKQLKNKRRFL</sequence>
<feature type="non-terminal residue" evidence="2">
    <location>
        <position position="1"/>
    </location>
</feature>
<evidence type="ECO:0000256" key="1">
    <source>
        <dbReference type="SAM" id="Phobius"/>
    </source>
</evidence>
<reference evidence="2" key="1">
    <citation type="journal article" date="2015" name="Nature">
        <title>Complex archaea that bridge the gap between prokaryotes and eukaryotes.</title>
        <authorList>
            <person name="Spang A."/>
            <person name="Saw J.H."/>
            <person name="Jorgensen S.L."/>
            <person name="Zaremba-Niedzwiedzka K."/>
            <person name="Martijn J."/>
            <person name="Lind A.E."/>
            <person name="van Eijk R."/>
            <person name="Schleper C."/>
            <person name="Guy L."/>
            <person name="Ettema T.J."/>
        </authorList>
    </citation>
    <scope>NUCLEOTIDE SEQUENCE</scope>
</reference>
<protein>
    <submittedName>
        <fullName evidence="2">Uncharacterized protein</fullName>
    </submittedName>
</protein>
<keyword evidence="1" id="KW-0472">Membrane</keyword>
<organism evidence="2">
    <name type="scientific">marine sediment metagenome</name>
    <dbReference type="NCBI Taxonomy" id="412755"/>
    <lineage>
        <taxon>unclassified sequences</taxon>
        <taxon>metagenomes</taxon>
        <taxon>ecological metagenomes</taxon>
    </lineage>
</organism>
<keyword evidence="1" id="KW-1133">Transmembrane helix</keyword>
<name>A0A0F8XHK0_9ZZZZ</name>
<dbReference type="AlphaFoldDB" id="A0A0F8XHK0"/>
<dbReference type="EMBL" id="LAZR01059177">
    <property type="protein sequence ID" value="KKK68353.1"/>
    <property type="molecule type" value="Genomic_DNA"/>
</dbReference>
<keyword evidence="1" id="KW-0812">Transmembrane</keyword>
<gene>
    <name evidence="2" type="ORF">LCGC14_2944850</name>
</gene>